<dbReference type="Pfam" id="PF00975">
    <property type="entry name" value="Thioesterase"/>
    <property type="match status" value="1"/>
</dbReference>
<dbReference type="PANTHER" id="PTHR11487">
    <property type="entry name" value="THIOESTERASE"/>
    <property type="match status" value="1"/>
</dbReference>
<organism evidence="4 5">
    <name type="scientific">Saccharopolyspora spinosa</name>
    <dbReference type="NCBI Taxonomy" id="60894"/>
    <lineage>
        <taxon>Bacteria</taxon>
        <taxon>Bacillati</taxon>
        <taxon>Actinomycetota</taxon>
        <taxon>Actinomycetes</taxon>
        <taxon>Pseudonocardiales</taxon>
        <taxon>Pseudonocardiaceae</taxon>
        <taxon>Saccharopolyspora</taxon>
    </lineage>
</organism>
<evidence type="ECO:0000313" key="4">
    <source>
        <dbReference type="EMBL" id="PKW16027.1"/>
    </source>
</evidence>
<sequence>MTNREDSPWIRRFHPKPTAGNRLVCFPHAGGSASYFHPVSAAMPPSVEVLAIQYPGRQDRRQDPLVDDLTVLADTVTTVLLDWTDRPLTFFGHSMGATLAFEVARRLERIGVVTAGLFASGRRAPSCHREEAMHRSSDQELLREVMGLGGTESQLIDDEITRMILPSLRNDYRAVETYRYEPGSDVTCPVIAFIGDADPKVTPSEAQAWAGHTTGEFVLQIFPGGHFYLNEHKSVIVNAISDHILKAGAKS</sequence>
<comment type="similarity">
    <text evidence="1">Belongs to the thioesterase family.</text>
</comment>
<evidence type="ECO:0000259" key="3">
    <source>
        <dbReference type="SMART" id="SM00824"/>
    </source>
</evidence>
<gene>
    <name evidence="4" type="ORF">A8926_3815</name>
</gene>
<proteinExistence type="inferred from homology"/>
<comment type="caution">
    <text evidence="4">The sequence shown here is derived from an EMBL/GenBank/DDBJ whole genome shotgun (WGS) entry which is preliminary data.</text>
</comment>
<dbReference type="SUPFAM" id="SSF53474">
    <property type="entry name" value="alpha/beta-Hydrolases"/>
    <property type="match status" value="1"/>
</dbReference>
<protein>
    <submittedName>
        <fullName evidence="4">Surfactin synthase thioesterase subunit</fullName>
    </submittedName>
</protein>
<dbReference type="OrthoDB" id="4169718at2"/>
<dbReference type="GO" id="GO:0016787">
    <property type="term" value="F:hydrolase activity"/>
    <property type="evidence" value="ECO:0007669"/>
    <property type="project" value="UniProtKB-KW"/>
</dbReference>
<keyword evidence="5" id="KW-1185">Reference proteome</keyword>
<keyword evidence="2" id="KW-0378">Hydrolase</keyword>
<evidence type="ECO:0000256" key="1">
    <source>
        <dbReference type="ARBA" id="ARBA00007169"/>
    </source>
</evidence>
<evidence type="ECO:0000313" key="5">
    <source>
        <dbReference type="Proteomes" id="UP000233786"/>
    </source>
</evidence>
<dbReference type="InterPro" id="IPR029058">
    <property type="entry name" value="AB_hydrolase_fold"/>
</dbReference>
<dbReference type="GO" id="GO:0008610">
    <property type="term" value="P:lipid biosynthetic process"/>
    <property type="evidence" value="ECO:0007669"/>
    <property type="project" value="TreeGrafter"/>
</dbReference>
<dbReference type="RefSeq" id="WP_010696402.1">
    <property type="nucleotide sequence ID" value="NZ_CP061007.1"/>
</dbReference>
<feature type="domain" description="Thioesterase TesA-like" evidence="3">
    <location>
        <begin position="24"/>
        <end position="244"/>
    </location>
</feature>
<name>A0A2N3XZC0_SACSN</name>
<dbReference type="STRING" id="994479.GCA_000194155_03401"/>
<accession>A0A2N3XZC0</accession>
<evidence type="ECO:0000256" key="2">
    <source>
        <dbReference type="ARBA" id="ARBA00022801"/>
    </source>
</evidence>
<dbReference type="AlphaFoldDB" id="A0A2N3XZC0"/>
<dbReference type="InterPro" id="IPR012223">
    <property type="entry name" value="TEII"/>
</dbReference>
<dbReference type="Proteomes" id="UP000233786">
    <property type="component" value="Unassembled WGS sequence"/>
</dbReference>
<dbReference type="InterPro" id="IPR001031">
    <property type="entry name" value="Thioesterase"/>
</dbReference>
<dbReference type="PANTHER" id="PTHR11487:SF0">
    <property type="entry name" value="S-ACYL FATTY ACID SYNTHASE THIOESTERASE, MEDIUM CHAIN"/>
    <property type="match status" value="1"/>
</dbReference>
<dbReference type="Gene3D" id="3.40.50.1820">
    <property type="entry name" value="alpha/beta hydrolase"/>
    <property type="match status" value="1"/>
</dbReference>
<dbReference type="EMBL" id="PJNB01000001">
    <property type="protein sequence ID" value="PKW16027.1"/>
    <property type="molecule type" value="Genomic_DNA"/>
</dbReference>
<reference evidence="4" key="1">
    <citation type="submission" date="2017-12" db="EMBL/GenBank/DDBJ databases">
        <title>Sequencing the genomes of 1000 Actinobacteria strains.</title>
        <authorList>
            <person name="Klenk H.-P."/>
        </authorList>
    </citation>
    <scope>NUCLEOTIDE SEQUENCE [LARGE SCALE GENOMIC DNA]</scope>
    <source>
        <strain evidence="4">DSM 44228</strain>
    </source>
</reference>
<dbReference type="InterPro" id="IPR020802">
    <property type="entry name" value="TesA-like"/>
</dbReference>
<dbReference type="SMART" id="SM00824">
    <property type="entry name" value="PKS_TE"/>
    <property type="match status" value="1"/>
</dbReference>